<dbReference type="EMBL" id="JANBPT010000438">
    <property type="protein sequence ID" value="KAJ1920669.1"/>
    <property type="molecule type" value="Genomic_DNA"/>
</dbReference>
<dbReference type="Gene3D" id="3.30.420.40">
    <property type="match status" value="4"/>
</dbReference>
<keyword evidence="6" id="KW-0539">Nucleus</keyword>
<dbReference type="OrthoDB" id="7340501at2759"/>
<dbReference type="FunFam" id="3.30.420.40:FF:000058">
    <property type="entry name" value="Putative actin-related protein 5"/>
    <property type="match status" value="1"/>
</dbReference>
<comment type="caution">
    <text evidence="10">The sequence shown here is derived from an EMBL/GenBank/DDBJ whole genome shotgun (WGS) entry which is preliminary data.</text>
</comment>
<dbReference type="PANTHER" id="PTHR11937">
    <property type="entry name" value="ACTIN"/>
    <property type="match status" value="1"/>
</dbReference>
<feature type="compositionally biased region" description="Polar residues" evidence="9">
    <location>
        <begin position="552"/>
        <end position="561"/>
    </location>
</feature>
<keyword evidence="5" id="KW-0804">Transcription</keyword>
<feature type="region of interest" description="Disordered" evidence="9">
    <location>
        <begin position="1"/>
        <end position="32"/>
    </location>
</feature>
<proteinExistence type="inferred from homology"/>
<evidence type="ECO:0000256" key="3">
    <source>
        <dbReference type="ARBA" id="ARBA00023015"/>
    </source>
</evidence>
<evidence type="ECO:0000256" key="6">
    <source>
        <dbReference type="ARBA" id="ARBA00023242"/>
    </source>
</evidence>
<accession>A0A9W8DWE9</accession>
<keyword evidence="3" id="KW-0805">Transcription regulation</keyword>
<name>A0A9W8DWE9_9FUNG</name>
<dbReference type="Pfam" id="PF00022">
    <property type="entry name" value="Actin"/>
    <property type="match status" value="2"/>
</dbReference>
<dbReference type="GO" id="GO:0005634">
    <property type="term" value="C:nucleus"/>
    <property type="evidence" value="ECO:0007669"/>
    <property type="project" value="UniProtKB-SubCell"/>
</dbReference>
<protein>
    <submittedName>
        <fullName evidence="10">Nuclear actin-protein involved in chromatin remodeling</fullName>
    </submittedName>
</protein>
<reference evidence="10" key="1">
    <citation type="submission" date="2022-07" db="EMBL/GenBank/DDBJ databases">
        <title>Phylogenomic reconstructions and comparative analyses of Kickxellomycotina fungi.</title>
        <authorList>
            <person name="Reynolds N.K."/>
            <person name="Stajich J.E."/>
            <person name="Barry K."/>
            <person name="Grigoriev I.V."/>
            <person name="Crous P."/>
            <person name="Smith M.E."/>
        </authorList>
    </citation>
    <scope>NUCLEOTIDE SEQUENCE</scope>
    <source>
        <strain evidence="10">RSA 861</strain>
    </source>
</reference>
<sequence>MSRLETVGRVCGQQSPPQDAKKHPLKTAMDPHEDAVSTVDRIYEVPTGPPDTEFAVPQTDYEERWQGTDTPLVIDFGSWHCRAGWAATAGGGASYHPTLDFENGLAKVKDRRSTRQMVVVGNDMYANPSGRMQIKSPFDAGVVCNAEPMEQILDYTLLQLGVHTDRVEHPVLMTEPLCVPLYHRQLVSELLFEGYRAPSVVYGVDSLYSYYGHHGTLATDGLVLSLGHAASHVIPVAGGRPRLDLAKRLAFSGQGCVDALLKLLQLKYPTFPDKVSTYQAQYMVHHDTYFATDYKTELARYEDPAFLATHDRVVQFPFTVEIPDEKSEEELARLTERRREQMRKMQEMAAKSRLEKLVKNEQDLESYVQLRETRADTPRAVYLEKVRALGFRNEAELDQQIKKLEQQIEKARNKDLGIEKTDEGPPSFPLLDTPDDQLTEAERREKRKQRLLKAGYDARERARRAKEEEKRREEERELQEEERRRTDLQGWLDELKRKRTDLQDKIERRQQLKQQLADRRSHISQMRMKAVSALASNENGGGGVPIPPGLSPSESATSNDPQAAATAAAGGAPGNVVAGRRRRRGPSEDTFGADDSDWAVYREISKEEGSGDEEEEEQDQAILVQYEELLRTYDPTYLDGLHRAAQDRIRQSTLYKFGRGMSEIPEPGEPEETAQAHQIHLNVERIRVPETLFQPAILGVEQAGLVEVVEMLLKCLDPAARGSVSQNLYLTGGSTLIPNLAQRLEYSVQSILPTGARFQVTRADDPLLSAWQGAARWANTADATTWGQAAITRADYDECGASYLKEHALGNRYYRSQ</sequence>
<evidence type="ECO:0000256" key="2">
    <source>
        <dbReference type="ARBA" id="ARBA00022763"/>
    </source>
</evidence>
<feature type="region of interest" description="Disordered" evidence="9">
    <location>
        <begin position="414"/>
        <end position="485"/>
    </location>
</feature>
<dbReference type="InterPro" id="IPR043129">
    <property type="entry name" value="ATPase_NBD"/>
</dbReference>
<evidence type="ECO:0000256" key="9">
    <source>
        <dbReference type="SAM" id="MobiDB-lite"/>
    </source>
</evidence>
<dbReference type="CDD" id="cd10211">
    <property type="entry name" value="ASKHA_NBD_Arp5"/>
    <property type="match status" value="1"/>
</dbReference>
<comment type="subcellular location">
    <subcellularLocation>
        <location evidence="1">Nucleus</location>
    </subcellularLocation>
</comment>
<feature type="region of interest" description="Disordered" evidence="9">
    <location>
        <begin position="535"/>
        <end position="600"/>
    </location>
</feature>
<gene>
    <name evidence="10" type="primary">ARP5_2</name>
    <name evidence="10" type="ORF">IWQ60_006952</name>
</gene>
<evidence type="ECO:0000256" key="4">
    <source>
        <dbReference type="ARBA" id="ARBA00023054"/>
    </source>
</evidence>
<keyword evidence="2" id="KW-0227">DNA damage</keyword>
<dbReference type="Gene3D" id="3.90.640.10">
    <property type="entry name" value="Actin, Chain A, domain 4"/>
    <property type="match status" value="2"/>
</dbReference>
<evidence type="ECO:0000256" key="7">
    <source>
        <dbReference type="RuleBase" id="RU000487"/>
    </source>
</evidence>
<dbReference type="FunFam" id="3.30.420.40:FF:000122">
    <property type="entry name" value="ARP5 actin-related protein 5 homolog"/>
    <property type="match status" value="1"/>
</dbReference>
<evidence type="ECO:0000313" key="11">
    <source>
        <dbReference type="Proteomes" id="UP001150569"/>
    </source>
</evidence>
<feature type="compositionally biased region" description="Low complexity" evidence="9">
    <location>
        <begin position="563"/>
        <end position="578"/>
    </location>
</feature>
<comment type="similarity">
    <text evidence="7">Belongs to the actin family.</text>
</comment>
<evidence type="ECO:0000256" key="1">
    <source>
        <dbReference type="ARBA" id="ARBA00004123"/>
    </source>
</evidence>
<dbReference type="GO" id="GO:0006974">
    <property type="term" value="P:DNA damage response"/>
    <property type="evidence" value="ECO:0007669"/>
    <property type="project" value="UniProtKB-KW"/>
</dbReference>
<dbReference type="SUPFAM" id="SSF53067">
    <property type="entry name" value="Actin-like ATPase domain"/>
    <property type="match status" value="2"/>
</dbReference>
<keyword evidence="4 8" id="KW-0175">Coiled coil</keyword>
<evidence type="ECO:0000256" key="8">
    <source>
        <dbReference type="SAM" id="Coils"/>
    </source>
</evidence>
<organism evidence="10 11">
    <name type="scientific">Tieghemiomyces parasiticus</name>
    <dbReference type="NCBI Taxonomy" id="78921"/>
    <lineage>
        <taxon>Eukaryota</taxon>
        <taxon>Fungi</taxon>
        <taxon>Fungi incertae sedis</taxon>
        <taxon>Zoopagomycota</taxon>
        <taxon>Kickxellomycotina</taxon>
        <taxon>Dimargaritomycetes</taxon>
        <taxon>Dimargaritales</taxon>
        <taxon>Dimargaritaceae</taxon>
        <taxon>Tieghemiomyces</taxon>
    </lineage>
</organism>
<dbReference type="AlphaFoldDB" id="A0A9W8DWE9"/>
<feature type="coiled-coil region" evidence="8">
    <location>
        <begin position="324"/>
        <end position="351"/>
    </location>
</feature>
<dbReference type="InterPro" id="IPR004000">
    <property type="entry name" value="Actin"/>
</dbReference>
<feature type="compositionally biased region" description="Basic and acidic residues" evidence="9">
    <location>
        <begin position="456"/>
        <end position="485"/>
    </location>
</feature>
<keyword evidence="11" id="KW-1185">Reference proteome</keyword>
<dbReference type="SMART" id="SM00268">
    <property type="entry name" value="ACTIN"/>
    <property type="match status" value="1"/>
</dbReference>
<feature type="compositionally biased region" description="Basic and acidic residues" evidence="9">
    <location>
        <begin position="414"/>
        <end position="423"/>
    </location>
</feature>
<evidence type="ECO:0000256" key="5">
    <source>
        <dbReference type="ARBA" id="ARBA00023163"/>
    </source>
</evidence>
<evidence type="ECO:0000313" key="10">
    <source>
        <dbReference type="EMBL" id="KAJ1920669.1"/>
    </source>
</evidence>
<dbReference type="Proteomes" id="UP001150569">
    <property type="component" value="Unassembled WGS sequence"/>
</dbReference>